<evidence type="ECO:0000313" key="2">
    <source>
        <dbReference type="EMBL" id="GMI41636.1"/>
    </source>
</evidence>
<organism evidence="2 3">
    <name type="scientific">Tetraparma gracilis</name>
    <dbReference type="NCBI Taxonomy" id="2962635"/>
    <lineage>
        <taxon>Eukaryota</taxon>
        <taxon>Sar</taxon>
        <taxon>Stramenopiles</taxon>
        <taxon>Ochrophyta</taxon>
        <taxon>Bolidophyceae</taxon>
        <taxon>Parmales</taxon>
        <taxon>Triparmaceae</taxon>
        <taxon>Tetraparma</taxon>
    </lineage>
</organism>
<name>A0ABQ6N5V1_9STRA</name>
<gene>
    <name evidence="2" type="ORF">TeGR_g3483</name>
</gene>
<sequence>MFGTTWRNAVGQVSLLAALIACSSDDHTFPLAPAEQADYQIGNNATSNPNKSWGVVSLTSQLLALSEVPACHAPVRHIFAKGLMSSPESIMLSLVKINQPPLHAPKLRGEMMGQLLSLFFKPGRSAYSGQVIKRLWELSSKVVVSGCAEAFRTVASMPPGSEE</sequence>
<evidence type="ECO:0000256" key="1">
    <source>
        <dbReference type="SAM" id="SignalP"/>
    </source>
</evidence>
<proteinExistence type="predicted"/>
<keyword evidence="1" id="KW-0732">Signal</keyword>
<feature type="chain" id="PRO_5045945811" evidence="1">
    <location>
        <begin position="25"/>
        <end position="163"/>
    </location>
</feature>
<protein>
    <submittedName>
        <fullName evidence="2">Uncharacterized protein</fullName>
    </submittedName>
</protein>
<accession>A0ABQ6N5V1</accession>
<keyword evidence="3" id="KW-1185">Reference proteome</keyword>
<dbReference type="EMBL" id="BRYB01001015">
    <property type="protein sequence ID" value="GMI41636.1"/>
    <property type="molecule type" value="Genomic_DNA"/>
</dbReference>
<dbReference type="Proteomes" id="UP001165060">
    <property type="component" value="Unassembled WGS sequence"/>
</dbReference>
<dbReference type="PROSITE" id="PS51257">
    <property type="entry name" value="PROKAR_LIPOPROTEIN"/>
    <property type="match status" value="1"/>
</dbReference>
<comment type="caution">
    <text evidence="2">The sequence shown here is derived from an EMBL/GenBank/DDBJ whole genome shotgun (WGS) entry which is preliminary data.</text>
</comment>
<reference evidence="2 3" key="1">
    <citation type="journal article" date="2023" name="Commun. Biol.">
        <title>Genome analysis of Parmales, the sister group of diatoms, reveals the evolutionary specialization of diatoms from phago-mixotrophs to photoautotrophs.</title>
        <authorList>
            <person name="Ban H."/>
            <person name="Sato S."/>
            <person name="Yoshikawa S."/>
            <person name="Yamada K."/>
            <person name="Nakamura Y."/>
            <person name="Ichinomiya M."/>
            <person name="Sato N."/>
            <person name="Blanc-Mathieu R."/>
            <person name="Endo H."/>
            <person name="Kuwata A."/>
            <person name="Ogata H."/>
        </authorList>
    </citation>
    <scope>NUCLEOTIDE SEQUENCE [LARGE SCALE GENOMIC DNA]</scope>
</reference>
<evidence type="ECO:0000313" key="3">
    <source>
        <dbReference type="Proteomes" id="UP001165060"/>
    </source>
</evidence>
<feature type="non-terminal residue" evidence="2">
    <location>
        <position position="163"/>
    </location>
</feature>
<feature type="signal peptide" evidence="1">
    <location>
        <begin position="1"/>
        <end position="24"/>
    </location>
</feature>